<sequence length="67" mass="7307">MHPSPAWRRARTATILLALLTVALSAISWTRDGALFDTGVGLALTAALAAFVVFLYYRSQARSLDRD</sequence>
<evidence type="ECO:0000313" key="2">
    <source>
        <dbReference type="EMBL" id="PWH05351.1"/>
    </source>
</evidence>
<gene>
    <name evidence="2" type="ORF">DEO23_12215</name>
</gene>
<reference evidence="2 3" key="1">
    <citation type="submission" date="2018-05" db="EMBL/GenBank/DDBJ databases">
        <title>Brachybacterium sp. M1HQ-2T, whole genome shotgun sequence.</title>
        <authorList>
            <person name="Tuo L."/>
        </authorList>
    </citation>
    <scope>NUCLEOTIDE SEQUENCE [LARGE SCALE GENOMIC DNA]</scope>
    <source>
        <strain evidence="2 3">M1HQ-2</strain>
    </source>
</reference>
<evidence type="ECO:0000313" key="3">
    <source>
        <dbReference type="Proteomes" id="UP000245590"/>
    </source>
</evidence>
<proteinExistence type="predicted"/>
<comment type="caution">
    <text evidence="2">The sequence shown here is derived from an EMBL/GenBank/DDBJ whole genome shotgun (WGS) entry which is preliminary data.</text>
</comment>
<keyword evidence="1" id="KW-1133">Transmembrane helix</keyword>
<dbReference type="Proteomes" id="UP000245590">
    <property type="component" value="Unassembled WGS sequence"/>
</dbReference>
<protein>
    <submittedName>
        <fullName evidence="2">Uncharacterized protein</fullName>
    </submittedName>
</protein>
<keyword evidence="3" id="KW-1185">Reference proteome</keyword>
<keyword evidence="1" id="KW-0472">Membrane</keyword>
<evidence type="ECO:0000256" key="1">
    <source>
        <dbReference type="SAM" id="Phobius"/>
    </source>
</evidence>
<keyword evidence="1" id="KW-0812">Transmembrane</keyword>
<accession>A0A2U2RHP5</accession>
<feature type="transmembrane region" description="Helical" evidence="1">
    <location>
        <begin position="35"/>
        <end position="57"/>
    </location>
</feature>
<dbReference type="AlphaFoldDB" id="A0A2U2RHP5"/>
<organism evidence="2 3">
    <name type="scientific">Brachybacterium endophyticum</name>
    <dbReference type="NCBI Taxonomy" id="2182385"/>
    <lineage>
        <taxon>Bacteria</taxon>
        <taxon>Bacillati</taxon>
        <taxon>Actinomycetota</taxon>
        <taxon>Actinomycetes</taxon>
        <taxon>Micrococcales</taxon>
        <taxon>Dermabacteraceae</taxon>
        <taxon>Brachybacterium</taxon>
    </lineage>
</organism>
<name>A0A2U2RHP5_9MICO</name>
<dbReference type="RefSeq" id="WP_109276315.1">
    <property type="nucleotide sequence ID" value="NZ_QFKX01000005.1"/>
</dbReference>
<dbReference type="EMBL" id="QFKX01000005">
    <property type="protein sequence ID" value="PWH05351.1"/>
    <property type="molecule type" value="Genomic_DNA"/>
</dbReference>